<accession>A0A9X3B5B1</accession>
<dbReference type="RefSeq" id="WP_261513636.1">
    <property type="nucleotide sequence ID" value="NZ_JAODNV010000003.1"/>
</dbReference>
<feature type="signal peptide" evidence="2">
    <location>
        <begin position="1"/>
        <end position="22"/>
    </location>
</feature>
<protein>
    <submittedName>
        <fullName evidence="3">Sel1 repeat family protein</fullName>
    </submittedName>
</protein>
<gene>
    <name evidence="3" type="ORF">NYR54_01510</name>
</gene>
<dbReference type="PANTHER" id="PTHR11102">
    <property type="entry name" value="SEL-1-LIKE PROTEIN"/>
    <property type="match status" value="1"/>
</dbReference>
<comment type="caution">
    <text evidence="3">The sequence shown here is derived from an EMBL/GenBank/DDBJ whole genome shotgun (WGS) entry which is preliminary data.</text>
</comment>
<dbReference type="AlphaFoldDB" id="A0A9X3B5B1"/>
<evidence type="ECO:0000256" key="2">
    <source>
        <dbReference type="SAM" id="SignalP"/>
    </source>
</evidence>
<dbReference type="EMBL" id="JAODNV010000003">
    <property type="protein sequence ID" value="MCT8988973.1"/>
    <property type="molecule type" value="Genomic_DNA"/>
</dbReference>
<keyword evidence="4" id="KW-1185">Reference proteome</keyword>
<name>A0A9X3B5B1_9HYPH</name>
<reference evidence="3" key="1">
    <citation type="submission" date="2022-08" db="EMBL/GenBank/DDBJ databases">
        <title>Chelativorans sichuanense sp. nov., a paraffin oil-degrading bacterium isolated from a mixture of oil-based drill cuttings and paddy soil.</title>
        <authorList>
            <person name="Yu J."/>
            <person name="Liu H."/>
            <person name="Chen Q."/>
        </authorList>
    </citation>
    <scope>NUCLEOTIDE SEQUENCE</scope>
    <source>
        <strain evidence="3">SCAU 2101</strain>
    </source>
</reference>
<evidence type="ECO:0000313" key="4">
    <source>
        <dbReference type="Proteomes" id="UP001149009"/>
    </source>
</evidence>
<dbReference type="InterPro" id="IPR011990">
    <property type="entry name" value="TPR-like_helical_dom_sf"/>
</dbReference>
<dbReference type="Gene3D" id="1.25.40.10">
    <property type="entry name" value="Tetratricopeptide repeat domain"/>
    <property type="match status" value="2"/>
</dbReference>
<dbReference type="SMART" id="SM00671">
    <property type="entry name" value="SEL1"/>
    <property type="match status" value="6"/>
</dbReference>
<organism evidence="3 4">
    <name type="scientific">Chelativorans petroleitrophicus</name>
    <dbReference type="NCBI Taxonomy" id="2975484"/>
    <lineage>
        <taxon>Bacteria</taxon>
        <taxon>Pseudomonadati</taxon>
        <taxon>Pseudomonadota</taxon>
        <taxon>Alphaproteobacteria</taxon>
        <taxon>Hyphomicrobiales</taxon>
        <taxon>Phyllobacteriaceae</taxon>
        <taxon>Chelativorans</taxon>
    </lineage>
</organism>
<proteinExistence type="predicted"/>
<dbReference type="Pfam" id="PF08238">
    <property type="entry name" value="Sel1"/>
    <property type="match status" value="6"/>
</dbReference>
<evidence type="ECO:0000256" key="1">
    <source>
        <dbReference type="SAM" id="MobiDB-lite"/>
    </source>
</evidence>
<keyword evidence="2" id="KW-0732">Signal</keyword>
<feature type="chain" id="PRO_5040808655" evidence="2">
    <location>
        <begin position="23"/>
        <end position="325"/>
    </location>
</feature>
<dbReference type="InterPro" id="IPR006597">
    <property type="entry name" value="Sel1-like"/>
</dbReference>
<sequence>MRCLTAFVVLLSLVAAGHPALAQEGTGAGAATQEKQDRLLPAPQPDPSRFGKRLDEAFGAFQRGYYLTALELARPRAEAGDPAAQTLIAEIYARGLGVPRDAEEAAKWYARAAEQGVPEAQLQYALLLLDGRFTEQDREKAVTLMRSAAEAGEPEAQFNLAQMLVEDGDEAHQREAVTWYERAAEAGLADAQYAMAQALSTGFGGRERDETEARRYLELAARQNYDTAQLDLGTWLVEGRGGPADPEQGFAWLKRAAEGGNAAAQNRVAKLYRAGIGTEPDSILAAAWYILAKRSGLTDPLMEDFLMGLTDEEIEEASEQANRLR</sequence>
<evidence type="ECO:0000313" key="3">
    <source>
        <dbReference type="EMBL" id="MCT8988973.1"/>
    </source>
</evidence>
<dbReference type="InterPro" id="IPR050767">
    <property type="entry name" value="Sel1_AlgK"/>
</dbReference>
<dbReference type="PANTHER" id="PTHR11102:SF160">
    <property type="entry name" value="ERAD-ASSOCIATED E3 UBIQUITIN-PROTEIN LIGASE COMPONENT HRD3"/>
    <property type="match status" value="1"/>
</dbReference>
<dbReference type="SUPFAM" id="SSF81901">
    <property type="entry name" value="HCP-like"/>
    <property type="match status" value="1"/>
</dbReference>
<dbReference type="Proteomes" id="UP001149009">
    <property type="component" value="Unassembled WGS sequence"/>
</dbReference>
<feature type="region of interest" description="Disordered" evidence="1">
    <location>
        <begin position="25"/>
        <end position="47"/>
    </location>
</feature>